<proteinExistence type="predicted"/>
<organism evidence="2 3">
    <name type="scientific">Catenulispora subtropica</name>
    <dbReference type="NCBI Taxonomy" id="450798"/>
    <lineage>
        <taxon>Bacteria</taxon>
        <taxon>Bacillati</taxon>
        <taxon>Actinomycetota</taxon>
        <taxon>Actinomycetes</taxon>
        <taxon>Catenulisporales</taxon>
        <taxon>Catenulisporaceae</taxon>
        <taxon>Catenulispora</taxon>
    </lineage>
</organism>
<feature type="domain" description="DUF3885" evidence="1">
    <location>
        <begin position="39"/>
        <end position="207"/>
    </location>
</feature>
<evidence type="ECO:0000313" key="3">
    <source>
        <dbReference type="Proteomes" id="UP001499854"/>
    </source>
</evidence>
<reference evidence="3" key="1">
    <citation type="journal article" date="2019" name="Int. J. Syst. Evol. Microbiol.">
        <title>The Global Catalogue of Microorganisms (GCM) 10K type strain sequencing project: providing services to taxonomists for standard genome sequencing and annotation.</title>
        <authorList>
            <consortium name="The Broad Institute Genomics Platform"/>
            <consortium name="The Broad Institute Genome Sequencing Center for Infectious Disease"/>
            <person name="Wu L."/>
            <person name="Ma J."/>
        </authorList>
    </citation>
    <scope>NUCLEOTIDE SEQUENCE [LARGE SCALE GENOMIC DNA]</scope>
    <source>
        <strain evidence="3">JCM 16013</strain>
    </source>
</reference>
<gene>
    <name evidence="2" type="ORF">GCM10009838_28610</name>
</gene>
<sequence>MPWSWEGAVVSTEAQRGSAVSATLSTVWRERFGDRAPVAHELPARFPERWVRFHSLPGSKRYATDAFERATVLHRHYLVLTELFAGREVFILTSTFSGAPHPPPRTRFDVRINPGAVRWRSFLSSEGTDPEFIAFTHVYAAYTPWRDGSLDRLLSAAAQWRTANVMIADGGLERLYHPYDGGADVLLADSVERNVLRDRHADWLSVHPSGM</sequence>
<evidence type="ECO:0000313" key="2">
    <source>
        <dbReference type="EMBL" id="GAA1968429.1"/>
    </source>
</evidence>
<keyword evidence="3" id="KW-1185">Reference proteome</keyword>
<name>A0ABP5CT54_9ACTN</name>
<dbReference type="Proteomes" id="UP001499854">
    <property type="component" value="Unassembled WGS sequence"/>
</dbReference>
<comment type="caution">
    <text evidence="2">The sequence shown here is derived from an EMBL/GenBank/DDBJ whole genome shotgun (WGS) entry which is preliminary data.</text>
</comment>
<dbReference type="EMBL" id="BAAAQM010000014">
    <property type="protein sequence ID" value="GAA1968429.1"/>
    <property type="molecule type" value="Genomic_DNA"/>
</dbReference>
<dbReference type="InterPro" id="IPR024976">
    <property type="entry name" value="DUF3885"/>
</dbReference>
<accession>A0ABP5CT54</accession>
<evidence type="ECO:0000259" key="1">
    <source>
        <dbReference type="Pfam" id="PF13021"/>
    </source>
</evidence>
<dbReference type="Pfam" id="PF13021">
    <property type="entry name" value="DUF3885"/>
    <property type="match status" value="1"/>
</dbReference>
<protein>
    <recommendedName>
        <fullName evidence="1">DUF3885 domain-containing protein</fullName>
    </recommendedName>
</protein>